<dbReference type="Pfam" id="PF13531">
    <property type="entry name" value="SBP_bac_11"/>
    <property type="match status" value="1"/>
</dbReference>
<organism evidence="1 2">
    <name type="scientific">Gluconobacter oxydans NBRC 3293</name>
    <dbReference type="NCBI Taxonomy" id="1315969"/>
    <lineage>
        <taxon>Bacteria</taxon>
        <taxon>Pseudomonadati</taxon>
        <taxon>Pseudomonadota</taxon>
        <taxon>Alphaproteobacteria</taxon>
        <taxon>Acetobacterales</taxon>
        <taxon>Acetobacteraceae</taxon>
        <taxon>Gluconobacter</taxon>
    </lineage>
</organism>
<dbReference type="InterPro" id="IPR050682">
    <property type="entry name" value="ModA/WtpA"/>
</dbReference>
<accession>A0A829WZY0</accession>
<dbReference type="GO" id="GO:0015689">
    <property type="term" value="P:molybdate ion transport"/>
    <property type="evidence" value="ECO:0007669"/>
    <property type="project" value="TreeGrafter"/>
</dbReference>
<gene>
    <name evidence="1" type="ORF">NBRC3293_2818</name>
</gene>
<protein>
    <recommendedName>
        <fullName evidence="3">Molybdate ABC transporter substrate-binding protein</fullName>
    </recommendedName>
</protein>
<dbReference type="SUPFAM" id="SSF53850">
    <property type="entry name" value="Periplasmic binding protein-like II"/>
    <property type="match status" value="1"/>
</dbReference>
<dbReference type="AlphaFoldDB" id="A0A829WZY0"/>
<dbReference type="EMBL" id="BARJ01000012">
    <property type="protein sequence ID" value="GEM18321.1"/>
    <property type="molecule type" value="Genomic_DNA"/>
</dbReference>
<evidence type="ECO:0000313" key="1">
    <source>
        <dbReference type="EMBL" id="GEM18321.1"/>
    </source>
</evidence>
<dbReference type="GO" id="GO:0030973">
    <property type="term" value="F:molybdate ion binding"/>
    <property type="evidence" value="ECO:0007669"/>
    <property type="project" value="TreeGrafter"/>
</dbReference>
<dbReference type="Proteomes" id="UP000484858">
    <property type="component" value="Unassembled WGS sequence"/>
</dbReference>
<dbReference type="PANTHER" id="PTHR30632">
    <property type="entry name" value="MOLYBDATE-BINDING PERIPLASMIC PROTEIN"/>
    <property type="match status" value="1"/>
</dbReference>
<name>A0A829WZY0_GLUOY</name>
<evidence type="ECO:0008006" key="3">
    <source>
        <dbReference type="Google" id="ProtNLM"/>
    </source>
</evidence>
<comment type="caution">
    <text evidence="1">The sequence shown here is derived from an EMBL/GenBank/DDBJ whole genome shotgun (WGS) entry which is preliminary data.</text>
</comment>
<reference evidence="1 2" key="1">
    <citation type="submission" date="2013-04" db="EMBL/GenBank/DDBJ databases">
        <title>Gluconobacter oxydans NBRC 3293 whole genome sequence.</title>
        <authorList>
            <person name="Matsutani M."/>
            <person name="Yakushi T."/>
            <person name="Matsushita K."/>
        </authorList>
    </citation>
    <scope>NUCLEOTIDE SEQUENCE [LARGE SCALE GENOMIC DNA]</scope>
    <source>
        <strain evidence="1 2">NBRC 3293</strain>
    </source>
</reference>
<evidence type="ECO:0000313" key="2">
    <source>
        <dbReference type="Proteomes" id="UP000484858"/>
    </source>
</evidence>
<dbReference type="Gene3D" id="3.40.190.10">
    <property type="entry name" value="Periplasmic binding protein-like II"/>
    <property type="match status" value="2"/>
</dbReference>
<proteinExistence type="predicted"/>
<sequence length="231" mass="24621">MSREQFSLSVALVVKGAFDDGILHDFAEKTGFEPVIEWAPTTVILASLEKGSRPDGVIVTDDALAGLVREGIVASDASIPLVASKIGIGVSCGAEHPDIATVKAFRDTLLNARSVAYSLGGQSGLYFAPLLERLGIADAVNARATRIPAGFSAEKLRTDEADIAVQQISELLAIEGTEIVGAFPEEIQKVTVFSGAPLADSPQRERVEAFLTFLRQPRSAERFRKSGLEPQ</sequence>
<dbReference type="PANTHER" id="PTHR30632:SF11">
    <property type="entry name" value="BLR4797 PROTEIN"/>
    <property type="match status" value="1"/>
</dbReference>